<evidence type="ECO:0000313" key="1">
    <source>
        <dbReference type="EMBL" id="RPA91035.1"/>
    </source>
</evidence>
<sequence length="77" mass="8705">MILSRYNLANKLFDFCHTKKEYMKAYEGGVSSGLLEKSIQLLSNQGLSKNLSLEQGAQLYRYVACKFLQAKHIATNS</sequence>
<organism evidence="1 2">
    <name type="scientific">Choiromyces venosus 120613-1</name>
    <dbReference type="NCBI Taxonomy" id="1336337"/>
    <lineage>
        <taxon>Eukaryota</taxon>
        <taxon>Fungi</taxon>
        <taxon>Dikarya</taxon>
        <taxon>Ascomycota</taxon>
        <taxon>Pezizomycotina</taxon>
        <taxon>Pezizomycetes</taxon>
        <taxon>Pezizales</taxon>
        <taxon>Tuberaceae</taxon>
        <taxon>Choiromyces</taxon>
    </lineage>
</organism>
<dbReference type="EMBL" id="ML120506">
    <property type="protein sequence ID" value="RPA91035.1"/>
    <property type="molecule type" value="Genomic_DNA"/>
</dbReference>
<accession>A0A3N4IYU3</accession>
<protein>
    <submittedName>
        <fullName evidence="1">Uncharacterized protein</fullName>
    </submittedName>
</protein>
<gene>
    <name evidence="1" type="ORF">L873DRAFT_351645</name>
</gene>
<dbReference type="Proteomes" id="UP000276215">
    <property type="component" value="Unassembled WGS sequence"/>
</dbReference>
<dbReference type="OrthoDB" id="3156807at2759"/>
<evidence type="ECO:0000313" key="2">
    <source>
        <dbReference type="Proteomes" id="UP000276215"/>
    </source>
</evidence>
<proteinExistence type="predicted"/>
<dbReference type="AlphaFoldDB" id="A0A3N4IYU3"/>
<reference evidence="1 2" key="1">
    <citation type="journal article" date="2018" name="Nat. Ecol. Evol.">
        <title>Pezizomycetes genomes reveal the molecular basis of ectomycorrhizal truffle lifestyle.</title>
        <authorList>
            <person name="Murat C."/>
            <person name="Payen T."/>
            <person name="Noel B."/>
            <person name="Kuo A."/>
            <person name="Morin E."/>
            <person name="Chen J."/>
            <person name="Kohler A."/>
            <person name="Krizsan K."/>
            <person name="Balestrini R."/>
            <person name="Da Silva C."/>
            <person name="Montanini B."/>
            <person name="Hainaut M."/>
            <person name="Levati E."/>
            <person name="Barry K.W."/>
            <person name="Belfiori B."/>
            <person name="Cichocki N."/>
            <person name="Clum A."/>
            <person name="Dockter R.B."/>
            <person name="Fauchery L."/>
            <person name="Guy J."/>
            <person name="Iotti M."/>
            <person name="Le Tacon F."/>
            <person name="Lindquist E.A."/>
            <person name="Lipzen A."/>
            <person name="Malagnac F."/>
            <person name="Mello A."/>
            <person name="Molinier V."/>
            <person name="Miyauchi S."/>
            <person name="Poulain J."/>
            <person name="Riccioni C."/>
            <person name="Rubini A."/>
            <person name="Sitrit Y."/>
            <person name="Splivallo R."/>
            <person name="Traeger S."/>
            <person name="Wang M."/>
            <person name="Zifcakova L."/>
            <person name="Wipf D."/>
            <person name="Zambonelli A."/>
            <person name="Paolocci F."/>
            <person name="Nowrousian M."/>
            <person name="Ottonello S."/>
            <person name="Baldrian P."/>
            <person name="Spatafora J.W."/>
            <person name="Henrissat B."/>
            <person name="Nagy L.G."/>
            <person name="Aury J.M."/>
            <person name="Wincker P."/>
            <person name="Grigoriev I.V."/>
            <person name="Bonfante P."/>
            <person name="Martin F.M."/>
        </authorList>
    </citation>
    <scope>NUCLEOTIDE SEQUENCE [LARGE SCALE GENOMIC DNA]</scope>
    <source>
        <strain evidence="1 2">120613-1</strain>
    </source>
</reference>
<keyword evidence="2" id="KW-1185">Reference proteome</keyword>
<name>A0A3N4IYU3_9PEZI</name>